<dbReference type="EMBL" id="JAERQJ010000001">
    <property type="protein sequence ID" value="MBL0682486.1"/>
    <property type="molecule type" value="Genomic_DNA"/>
</dbReference>
<protein>
    <submittedName>
        <fullName evidence="1">Uncharacterized protein</fullName>
    </submittedName>
</protein>
<dbReference type="Proteomes" id="UP000651057">
    <property type="component" value="Unassembled WGS sequence"/>
</dbReference>
<evidence type="ECO:0000313" key="2">
    <source>
        <dbReference type="Proteomes" id="UP000651057"/>
    </source>
</evidence>
<comment type="caution">
    <text evidence="1">The sequence shown here is derived from an EMBL/GenBank/DDBJ whole genome shotgun (WGS) entry which is preliminary data.</text>
</comment>
<reference evidence="1" key="1">
    <citation type="submission" date="2021-01" db="EMBL/GenBank/DDBJ databases">
        <authorList>
            <person name="Zhong Y.L."/>
        </authorList>
    </citation>
    <scope>NUCLEOTIDE SEQUENCE</scope>
    <source>
        <strain evidence="1">KCTC 23302</strain>
    </source>
</reference>
<keyword evidence="2" id="KW-1185">Reference proteome</keyword>
<dbReference type="AlphaFoldDB" id="A0A936ZWT6"/>
<name>A0A936ZWT6_9FLAO</name>
<proteinExistence type="predicted"/>
<evidence type="ECO:0000313" key="1">
    <source>
        <dbReference type="EMBL" id="MBL0682486.1"/>
    </source>
</evidence>
<gene>
    <name evidence="1" type="ORF">JJQ60_03080</name>
</gene>
<accession>A0A936ZWT6</accession>
<sequence length="173" mass="19636">MKLYTFLIPLMLIHACKTTSSPGSAIISDIQNIDLCPEAGKCDVRIHKNSSLTLKKDITDSYYPVIETGNNIIIVFEFSKKGPEGTADGDYSETIHFEVNENVESLHIKNEQLSQVNMLFGKQCFCRGEAGYYKVKRGNLIFRKSENEITIDLSFQLDKVTHRVTKIKEKIKL</sequence>
<organism evidence="1 2">
    <name type="scientific">Aquimarina mytili</name>
    <dbReference type="NCBI Taxonomy" id="874423"/>
    <lineage>
        <taxon>Bacteria</taxon>
        <taxon>Pseudomonadati</taxon>
        <taxon>Bacteroidota</taxon>
        <taxon>Flavobacteriia</taxon>
        <taxon>Flavobacteriales</taxon>
        <taxon>Flavobacteriaceae</taxon>
        <taxon>Aquimarina</taxon>
    </lineage>
</organism>
<dbReference type="RefSeq" id="WP_201916513.1">
    <property type="nucleotide sequence ID" value="NZ_BAABAX010000001.1"/>
</dbReference>